<evidence type="ECO:0000313" key="2">
    <source>
        <dbReference type="EMBL" id="RCH98755.1"/>
    </source>
</evidence>
<feature type="non-terminal residue" evidence="2">
    <location>
        <position position="248"/>
    </location>
</feature>
<dbReference type="Proteomes" id="UP000252139">
    <property type="component" value="Unassembled WGS sequence"/>
</dbReference>
<evidence type="ECO:0000313" key="3">
    <source>
        <dbReference type="Proteomes" id="UP000252139"/>
    </source>
</evidence>
<feature type="region of interest" description="Disordered" evidence="1">
    <location>
        <begin position="216"/>
        <end position="237"/>
    </location>
</feature>
<gene>
    <name evidence="2" type="ORF">CU097_004348</name>
</gene>
<organism evidence="2 3">
    <name type="scientific">Rhizopus azygosporus</name>
    <name type="common">Rhizopus microsporus var. azygosporus</name>
    <dbReference type="NCBI Taxonomy" id="86630"/>
    <lineage>
        <taxon>Eukaryota</taxon>
        <taxon>Fungi</taxon>
        <taxon>Fungi incertae sedis</taxon>
        <taxon>Mucoromycota</taxon>
        <taxon>Mucoromycotina</taxon>
        <taxon>Mucoromycetes</taxon>
        <taxon>Mucorales</taxon>
        <taxon>Mucorineae</taxon>
        <taxon>Rhizopodaceae</taxon>
        <taxon>Rhizopus</taxon>
    </lineage>
</organism>
<feature type="region of interest" description="Disordered" evidence="1">
    <location>
        <begin position="56"/>
        <end position="119"/>
    </location>
</feature>
<protein>
    <submittedName>
        <fullName evidence="2">Uncharacterized protein</fullName>
    </submittedName>
</protein>
<feature type="compositionally biased region" description="Polar residues" evidence="1">
    <location>
        <begin position="77"/>
        <end position="91"/>
    </location>
</feature>
<name>A0A367K993_RHIAZ</name>
<dbReference type="OrthoDB" id="2237894at2759"/>
<dbReference type="AlphaFoldDB" id="A0A367K993"/>
<dbReference type="EMBL" id="PJQL01000173">
    <property type="protein sequence ID" value="RCH98755.1"/>
    <property type="molecule type" value="Genomic_DNA"/>
</dbReference>
<sequence length="248" mass="26736">MVASESVEVFTDRFQRIRRAAKWDDDIRTATIFKRALPQDTVNKIAAKARMIMPSNVCQNDPSTSRSVPSPSVTASNRPSIGTRILSQGTDASKHNPKNAQRGMNLGASKSSTSGTTKNKSQCAVHGLANHPMEKCKIYKYFLANHAQPSGTFTAPVAIPSGSGTVSSNICFRYTGNIPWSREHAAVCPRDKSNFRPARAIRSACLVSASSSVPAPTRVTTSTADVNQLPGSNSMMDIDDNGFPVDYN</sequence>
<feature type="compositionally biased region" description="Low complexity" evidence="1">
    <location>
        <begin position="62"/>
        <end position="76"/>
    </location>
</feature>
<proteinExistence type="predicted"/>
<feature type="compositionally biased region" description="Low complexity" evidence="1">
    <location>
        <begin position="109"/>
        <end position="119"/>
    </location>
</feature>
<accession>A0A367K993</accession>
<reference evidence="2 3" key="1">
    <citation type="journal article" date="2018" name="G3 (Bethesda)">
        <title>Phylogenetic and Phylogenomic Definition of Rhizopus Species.</title>
        <authorList>
            <person name="Gryganskyi A.P."/>
            <person name="Golan J."/>
            <person name="Dolatabadi S."/>
            <person name="Mondo S."/>
            <person name="Robb S."/>
            <person name="Idnurm A."/>
            <person name="Muszewska A."/>
            <person name="Steczkiewicz K."/>
            <person name="Masonjones S."/>
            <person name="Liao H.L."/>
            <person name="Gajdeczka M.T."/>
            <person name="Anike F."/>
            <person name="Vuek A."/>
            <person name="Anishchenko I.M."/>
            <person name="Voigt K."/>
            <person name="de Hoog G.S."/>
            <person name="Smith M.E."/>
            <person name="Heitman J."/>
            <person name="Vilgalys R."/>
            <person name="Stajich J.E."/>
        </authorList>
    </citation>
    <scope>NUCLEOTIDE SEQUENCE [LARGE SCALE GENOMIC DNA]</scope>
    <source>
        <strain evidence="2 3">CBS 357.93</strain>
    </source>
</reference>
<feature type="compositionally biased region" description="Polar residues" evidence="1">
    <location>
        <begin position="216"/>
        <end position="235"/>
    </location>
</feature>
<comment type="caution">
    <text evidence="2">The sequence shown here is derived from an EMBL/GenBank/DDBJ whole genome shotgun (WGS) entry which is preliminary data.</text>
</comment>
<evidence type="ECO:0000256" key="1">
    <source>
        <dbReference type="SAM" id="MobiDB-lite"/>
    </source>
</evidence>
<keyword evidence="3" id="KW-1185">Reference proteome</keyword>